<feature type="repeat" description="ARM" evidence="5">
    <location>
        <begin position="144"/>
        <end position="187"/>
    </location>
</feature>
<dbReference type="SMART" id="SM00185">
    <property type="entry name" value="ARM"/>
    <property type="match status" value="8"/>
</dbReference>
<dbReference type="Pfam" id="PF00514">
    <property type="entry name" value="Arm"/>
    <property type="match status" value="8"/>
</dbReference>
<reference evidence="6 7" key="1">
    <citation type="journal article" date="2020" name="BMC Genomics">
        <title>Intraspecific diversification of the crop wild relative Brassica cretica Lam. using demographic model selection.</title>
        <authorList>
            <person name="Kioukis A."/>
            <person name="Michalopoulou V.A."/>
            <person name="Briers L."/>
            <person name="Pirintsos S."/>
            <person name="Studholme D.J."/>
            <person name="Pavlidis P."/>
            <person name="Sarris P.F."/>
        </authorList>
    </citation>
    <scope>NUCLEOTIDE SEQUENCE [LARGE SCALE GENOMIC DNA]</scope>
    <source>
        <strain evidence="7">cv. PFS-1207/04</strain>
    </source>
</reference>
<keyword evidence="7" id="KW-1185">Reference proteome</keyword>
<evidence type="ECO:0000256" key="2">
    <source>
        <dbReference type="ARBA" id="ARBA00022448"/>
    </source>
</evidence>
<dbReference type="InterPro" id="IPR000225">
    <property type="entry name" value="Armadillo"/>
</dbReference>
<keyword evidence="2" id="KW-0813">Transport</keyword>
<evidence type="ECO:0000313" key="7">
    <source>
        <dbReference type="Proteomes" id="UP000266723"/>
    </source>
</evidence>
<keyword evidence="4" id="KW-0653">Protein transport</keyword>
<dbReference type="PROSITE" id="PS50176">
    <property type="entry name" value="ARM_REPEAT"/>
    <property type="match status" value="2"/>
</dbReference>
<protein>
    <recommendedName>
        <fullName evidence="8">Importin subunit alpha</fullName>
    </recommendedName>
</protein>
<dbReference type="Gene3D" id="1.25.10.10">
    <property type="entry name" value="Leucine-rich Repeat Variant"/>
    <property type="match status" value="1"/>
</dbReference>
<dbReference type="InterPro" id="IPR011989">
    <property type="entry name" value="ARM-like"/>
</dbReference>
<keyword evidence="3" id="KW-0677">Repeat</keyword>
<comment type="caution">
    <text evidence="6">The sequence shown here is derived from an EMBL/GenBank/DDBJ whole genome shotgun (WGS) entry which is preliminary data.</text>
</comment>
<evidence type="ECO:0008006" key="8">
    <source>
        <dbReference type="Google" id="ProtNLM"/>
    </source>
</evidence>
<accession>A0ABQ7CGB1</accession>
<feature type="repeat" description="ARM" evidence="5">
    <location>
        <begin position="187"/>
        <end position="229"/>
    </location>
</feature>
<dbReference type="EMBL" id="QGKV02000832">
    <property type="protein sequence ID" value="KAF3550082.1"/>
    <property type="molecule type" value="Genomic_DNA"/>
</dbReference>
<organism evidence="6 7">
    <name type="scientific">Brassica cretica</name>
    <name type="common">Mustard</name>
    <dbReference type="NCBI Taxonomy" id="69181"/>
    <lineage>
        <taxon>Eukaryota</taxon>
        <taxon>Viridiplantae</taxon>
        <taxon>Streptophyta</taxon>
        <taxon>Embryophyta</taxon>
        <taxon>Tracheophyta</taxon>
        <taxon>Spermatophyta</taxon>
        <taxon>Magnoliopsida</taxon>
        <taxon>eudicotyledons</taxon>
        <taxon>Gunneridae</taxon>
        <taxon>Pentapetalae</taxon>
        <taxon>rosids</taxon>
        <taxon>malvids</taxon>
        <taxon>Brassicales</taxon>
        <taxon>Brassicaceae</taxon>
        <taxon>Brassiceae</taxon>
        <taxon>Brassica</taxon>
    </lineage>
</organism>
<dbReference type="SUPFAM" id="SSF48371">
    <property type="entry name" value="ARM repeat"/>
    <property type="match status" value="1"/>
</dbReference>
<comment type="similarity">
    <text evidence="1">Belongs to the importin alpha family.</text>
</comment>
<name>A0ABQ7CGB1_BRACR</name>
<dbReference type="PANTHER" id="PTHR23316">
    <property type="entry name" value="IMPORTIN ALPHA"/>
    <property type="match status" value="1"/>
</dbReference>
<dbReference type="InterPro" id="IPR016024">
    <property type="entry name" value="ARM-type_fold"/>
</dbReference>
<dbReference type="Pfam" id="PF16186">
    <property type="entry name" value="Arm_3"/>
    <property type="match status" value="1"/>
</dbReference>
<proteinExistence type="inferred from homology"/>
<evidence type="ECO:0000256" key="4">
    <source>
        <dbReference type="ARBA" id="ARBA00022927"/>
    </source>
</evidence>
<evidence type="ECO:0000313" key="6">
    <source>
        <dbReference type="EMBL" id="KAF3550082.1"/>
    </source>
</evidence>
<dbReference type="InterPro" id="IPR032413">
    <property type="entry name" value="Arm_3"/>
</dbReference>
<gene>
    <name evidence="6" type="ORF">DY000_02003311</name>
</gene>
<evidence type="ECO:0000256" key="1">
    <source>
        <dbReference type="ARBA" id="ARBA00010394"/>
    </source>
</evidence>
<dbReference type="Proteomes" id="UP000266723">
    <property type="component" value="Unassembled WGS sequence"/>
</dbReference>
<evidence type="ECO:0000256" key="3">
    <source>
        <dbReference type="ARBA" id="ARBA00022737"/>
    </source>
</evidence>
<sequence>MRRRDGGGERITWLRSGRARGKRLCRRGDARGSRPRHKRSRILLLRREYAFAIDSPFARDRFPGLVYFDFVLDEYVDDDDGDVEESMLMMMMVNDDDDLIENLQGMVAGIWSEDCNLQLETTTLLRKLLSREHYPPINDVIQSGVVPRVVTFLSRAEFPKLQFEAAWTLTNIASGTSENTNVIIESGAIPIFVHLLSSPNEDVREQAVWALGNVAGDSPKCRDFVLSFGAMLPLLSQFNKHAKLSMLRNATWTLSNFCRGKPQPSFEQQTSQALPVLKSLVQSTDEEVLTDTCWTLAHLSDNTNETIQAVIDAGVVPRIIQLLAHTSQAVLVPALRTIGNIVTGDEVQTQTVVDHQVLPSLLVLVTNTYTKSIKKEACWTISNITAGSSNQIQAAIEAGVIQVLVWVLQNAEFELKREAAWGISNATSGGTHDQIKFMVSEGCIRPICDLLTCLDPRIIMVCLEALENILKVGEAVKSSGLTGDENLFGTLVEEAEGLEKIENLQSHDNDDIYQKAMKILEKFWTEDDDEEEGNNEILDITPPDQFNFI</sequence>
<evidence type="ECO:0000256" key="5">
    <source>
        <dbReference type="PROSITE-ProRule" id="PRU00259"/>
    </source>
</evidence>